<dbReference type="InterPro" id="IPR002197">
    <property type="entry name" value="HTH_Fis"/>
</dbReference>
<accession>A0ABP8RXA9</accession>
<evidence type="ECO:0000256" key="4">
    <source>
        <dbReference type="ARBA" id="ARBA00023163"/>
    </source>
</evidence>
<evidence type="ECO:0000256" key="1">
    <source>
        <dbReference type="ARBA" id="ARBA00022741"/>
    </source>
</evidence>
<organism evidence="6 7">
    <name type="scientific">Pseudonocardia xishanensis</name>
    <dbReference type="NCBI Taxonomy" id="630995"/>
    <lineage>
        <taxon>Bacteria</taxon>
        <taxon>Bacillati</taxon>
        <taxon>Actinomycetota</taxon>
        <taxon>Actinomycetes</taxon>
        <taxon>Pseudonocardiales</taxon>
        <taxon>Pseudonocardiaceae</taxon>
        <taxon>Pseudonocardia</taxon>
    </lineage>
</organism>
<evidence type="ECO:0000313" key="6">
    <source>
        <dbReference type="EMBL" id="GAA4550718.1"/>
    </source>
</evidence>
<feature type="domain" description="Sigma-54 factor interaction" evidence="5">
    <location>
        <begin position="414"/>
        <end position="474"/>
    </location>
</feature>
<dbReference type="InterPro" id="IPR029016">
    <property type="entry name" value="GAF-like_dom_sf"/>
</dbReference>
<dbReference type="SUPFAM" id="SSF52540">
    <property type="entry name" value="P-loop containing nucleoside triphosphate hydrolases"/>
    <property type="match status" value="1"/>
</dbReference>
<dbReference type="PRINTS" id="PR01590">
    <property type="entry name" value="HTHFIS"/>
</dbReference>
<evidence type="ECO:0000256" key="2">
    <source>
        <dbReference type="ARBA" id="ARBA00022840"/>
    </source>
</evidence>
<keyword evidence="1" id="KW-0547">Nucleotide-binding</keyword>
<dbReference type="Gene3D" id="1.10.8.60">
    <property type="match status" value="1"/>
</dbReference>
<dbReference type="Pfam" id="PF25601">
    <property type="entry name" value="AAA_lid_14"/>
    <property type="match status" value="1"/>
</dbReference>
<evidence type="ECO:0000313" key="7">
    <source>
        <dbReference type="Proteomes" id="UP001501598"/>
    </source>
</evidence>
<dbReference type="Gene3D" id="1.10.10.60">
    <property type="entry name" value="Homeodomain-like"/>
    <property type="match status" value="1"/>
</dbReference>
<keyword evidence="7" id="KW-1185">Reference proteome</keyword>
<dbReference type="PANTHER" id="PTHR32071">
    <property type="entry name" value="TRANSCRIPTIONAL REGULATORY PROTEIN"/>
    <property type="match status" value="1"/>
</dbReference>
<evidence type="ECO:0000259" key="5">
    <source>
        <dbReference type="PROSITE" id="PS50045"/>
    </source>
</evidence>
<reference evidence="7" key="1">
    <citation type="journal article" date="2019" name="Int. J. Syst. Evol. Microbiol.">
        <title>The Global Catalogue of Microorganisms (GCM) 10K type strain sequencing project: providing services to taxonomists for standard genome sequencing and annotation.</title>
        <authorList>
            <consortium name="The Broad Institute Genomics Platform"/>
            <consortium name="The Broad Institute Genome Sequencing Center for Infectious Disease"/>
            <person name="Wu L."/>
            <person name="Ma J."/>
        </authorList>
    </citation>
    <scope>NUCLEOTIDE SEQUENCE [LARGE SCALE GENOMIC DNA]</scope>
    <source>
        <strain evidence="7">JCM 17906</strain>
    </source>
</reference>
<keyword evidence="4" id="KW-0804">Transcription</keyword>
<proteinExistence type="predicted"/>
<protein>
    <submittedName>
        <fullName evidence="6">Transcriptional regulator MimR</fullName>
    </submittedName>
</protein>
<keyword evidence="2" id="KW-0067">ATP-binding</keyword>
<dbReference type="RefSeq" id="WP_345420947.1">
    <property type="nucleotide sequence ID" value="NZ_BAABGT010000060.1"/>
</dbReference>
<dbReference type="Gene3D" id="3.30.450.40">
    <property type="match status" value="1"/>
</dbReference>
<evidence type="ECO:0000256" key="3">
    <source>
        <dbReference type="ARBA" id="ARBA00023015"/>
    </source>
</evidence>
<dbReference type="InterPro" id="IPR027417">
    <property type="entry name" value="P-loop_NTPase"/>
</dbReference>
<dbReference type="SUPFAM" id="SSF46689">
    <property type="entry name" value="Homeodomain-like"/>
    <property type="match status" value="1"/>
</dbReference>
<dbReference type="EMBL" id="BAABGT010000060">
    <property type="protein sequence ID" value="GAA4550718.1"/>
    <property type="molecule type" value="Genomic_DNA"/>
</dbReference>
<dbReference type="PANTHER" id="PTHR32071:SF122">
    <property type="entry name" value="SIGMA FACTOR"/>
    <property type="match status" value="1"/>
</dbReference>
<gene>
    <name evidence="6" type="primary">mimR_2</name>
    <name evidence="6" type="ORF">GCM10023175_41300</name>
</gene>
<sequence length="551" mass="59420">MADSSQGAAGGTGLRAEIELSWRRAKLFGVDPDSPGTLRVSDVDRTSRLMVAALPVLRRLAEELGDHPFSLMLADRDCHVTYQWSGERRLSSALESYGIGVGARLDEGAAGTNGLGTPLELGRGVAIHGAEHYLTVLKGFSCYGHPIRHPLTRRLEGVLDITLAAPTVSPLVGPLLSRAVADIEARIIEGARATDRRLFLAFQAATRRRSTPTAVLGGDIVLANRACLERLGSTDPSVLRVLTRDLRDRSHVVHVLDLGPSGRIPVEAERIDGTLDGVLFHLGEREPAVDPARDDRRSTPQRPPAAVLVAGEPGTGRSCTARELAGQDAVQVFDAVDALTGDGRAWVSRLVELAAAHTGTLVIEDVHLLDERALAVVRKAITAPMGARFVLTSAPVAQLPVHVADLVARCPQRVELVPLRDRVHELPALLRRLGAERRPDRELVFTPQALEVLGAQPWPGNLVELAQLVDELVARPLTDRVGLGDLPKRFRASARTTSLGGRERAERIAIITALREAGGNKRNAACELGMSRTTLYRKMRRLAVPEELGSS</sequence>
<dbReference type="InterPro" id="IPR002078">
    <property type="entry name" value="Sigma_54_int"/>
</dbReference>
<dbReference type="Proteomes" id="UP001501598">
    <property type="component" value="Unassembled WGS sequence"/>
</dbReference>
<name>A0ABP8RXA9_9PSEU</name>
<comment type="caution">
    <text evidence="6">The sequence shown here is derived from an EMBL/GenBank/DDBJ whole genome shotgun (WGS) entry which is preliminary data.</text>
</comment>
<keyword evidence="3" id="KW-0805">Transcription regulation</keyword>
<dbReference type="InterPro" id="IPR058031">
    <property type="entry name" value="AAA_lid_NorR"/>
</dbReference>
<dbReference type="PROSITE" id="PS50045">
    <property type="entry name" value="SIGMA54_INTERACT_4"/>
    <property type="match status" value="1"/>
</dbReference>
<dbReference type="Pfam" id="PF02954">
    <property type="entry name" value="HTH_8"/>
    <property type="match status" value="1"/>
</dbReference>
<dbReference type="InterPro" id="IPR009057">
    <property type="entry name" value="Homeodomain-like_sf"/>
</dbReference>